<dbReference type="Proteomes" id="UP001233999">
    <property type="component" value="Unassembled WGS sequence"/>
</dbReference>
<reference evidence="1" key="1">
    <citation type="journal article" date="2023" name="IScience">
        <title>Live-bearing cockroach genome reveals convergent evolutionary mechanisms linked to viviparity in insects and beyond.</title>
        <authorList>
            <person name="Fouks B."/>
            <person name="Harrison M.C."/>
            <person name="Mikhailova A.A."/>
            <person name="Marchal E."/>
            <person name="English S."/>
            <person name="Carruthers M."/>
            <person name="Jennings E.C."/>
            <person name="Chiamaka E.L."/>
            <person name="Frigard R.A."/>
            <person name="Pippel M."/>
            <person name="Attardo G.M."/>
            <person name="Benoit J.B."/>
            <person name="Bornberg-Bauer E."/>
            <person name="Tobe S.S."/>
        </authorList>
    </citation>
    <scope>NUCLEOTIDE SEQUENCE</scope>
    <source>
        <strain evidence="1">Stay&amp;Tobe</strain>
    </source>
</reference>
<evidence type="ECO:0000313" key="1">
    <source>
        <dbReference type="EMBL" id="KAJ9599477.1"/>
    </source>
</evidence>
<gene>
    <name evidence="1" type="ORF">L9F63_010047</name>
</gene>
<feature type="non-terminal residue" evidence="1">
    <location>
        <position position="55"/>
    </location>
</feature>
<keyword evidence="2" id="KW-1185">Reference proteome</keyword>
<proteinExistence type="predicted"/>
<accession>A0AAD8AJW3</accession>
<protein>
    <submittedName>
        <fullName evidence="1">Uncharacterized protein</fullName>
    </submittedName>
</protein>
<dbReference type="AlphaFoldDB" id="A0AAD8AJW3"/>
<reference evidence="1" key="2">
    <citation type="submission" date="2023-05" db="EMBL/GenBank/DDBJ databases">
        <authorList>
            <person name="Fouks B."/>
        </authorList>
    </citation>
    <scope>NUCLEOTIDE SEQUENCE</scope>
    <source>
        <strain evidence="1">Stay&amp;Tobe</strain>
        <tissue evidence="1">Testes</tissue>
    </source>
</reference>
<dbReference type="EMBL" id="JASPKZ010000805">
    <property type="protein sequence ID" value="KAJ9599477.1"/>
    <property type="molecule type" value="Genomic_DNA"/>
</dbReference>
<feature type="non-terminal residue" evidence="1">
    <location>
        <position position="1"/>
    </location>
</feature>
<comment type="caution">
    <text evidence="1">The sequence shown here is derived from an EMBL/GenBank/DDBJ whole genome shotgun (WGS) entry which is preliminary data.</text>
</comment>
<evidence type="ECO:0000313" key="2">
    <source>
        <dbReference type="Proteomes" id="UP001233999"/>
    </source>
</evidence>
<name>A0AAD8AJW3_DIPPU</name>
<organism evidence="1 2">
    <name type="scientific">Diploptera punctata</name>
    <name type="common">Pacific beetle cockroach</name>
    <dbReference type="NCBI Taxonomy" id="6984"/>
    <lineage>
        <taxon>Eukaryota</taxon>
        <taxon>Metazoa</taxon>
        <taxon>Ecdysozoa</taxon>
        <taxon>Arthropoda</taxon>
        <taxon>Hexapoda</taxon>
        <taxon>Insecta</taxon>
        <taxon>Pterygota</taxon>
        <taxon>Neoptera</taxon>
        <taxon>Polyneoptera</taxon>
        <taxon>Dictyoptera</taxon>
        <taxon>Blattodea</taxon>
        <taxon>Blaberoidea</taxon>
        <taxon>Blaberidae</taxon>
        <taxon>Diplopterinae</taxon>
        <taxon>Diploptera</taxon>
    </lineage>
</organism>
<sequence length="55" mass="6476">WMMKMILTINKKQLYSSAKKLNEQLMGDISNRRLDTRSLLFCTQIPSGDISWPSW</sequence>